<reference evidence="16" key="1">
    <citation type="submission" date="2025-08" db="UniProtKB">
        <authorList>
            <consortium name="Ensembl"/>
        </authorList>
    </citation>
    <scope>IDENTIFICATION</scope>
</reference>
<evidence type="ECO:0000256" key="7">
    <source>
        <dbReference type="ARBA" id="ARBA00022793"/>
    </source>
</evidence>
<dbReference type="GO" id="GO:0004609">
    <property type="term" value="F:phosphatidylserine decarboxylase activity"/>
    <property type="evidence" value="ECO:0007669"/>
    <property type="project" value="UniProtKB-EC"/>
</dbReference>
<evidence type="ECO:0000256" key="3">
    <source>
        <dbReference type="ARBA" id="ARBA00005189"/>
    </source>
</evidence>
<keyword evidence="10" id="KW-0456">Lyase</keyword>
<dbReference type="PANTHER" id="PTHR10067">
    <property type="entry name" value="PHOSPHATIDYLSERINE DECARBOXYLASE"/>
    <property type="match status" value="1"/>
</dbReference>
<accession>A0A8C0G7J4</accession>
<dbReference type="GO" id="GO:0005811">
    <property type="term" value="C:lipid droplet"/>
    <property type="evidence" value="ECO:0007669"/>
    <property type="project" value="UniProtKB-SubCell"/>
</dbReference>
<dbReference type="GO" id="GO:0006646">
    <property type="term" value="P:phosphatidylethanolamine biosynthetic process"/>
    <property type="evidence" value="ECO:0007669"/>
    <property type="project" value="UniProtKB-UniPathway"/>
</dbReference>
<evidence type="ECO:0000256" key="11">
    <source>
        <dbReference type="ARBA" id="ARBA00023264"/>
    </source>
</evidence>
<evidence type="ECO:0000256" key="15">
    <source>
        <dbReference type="SAM" id="Phobius"/>
    </source>
</evidence>
<dbReference type="UniPathway" id="UPA00558"/>
<dbReference type="InterPro" id="IPR033177">
    <property type="entry name" value="PSD-B"/>
</dbReference>
<dbReference type="NCBIfam" id="TIGR00163">
    <property type="entry name" value="PS_decarb"/>
    <property type="match status" value="1"/>
</dbReference>
<name>A0A8C0G7J4_CHEAB</name>
<evidence type="ECO:0000256" key="14">
    <source>
        <dbReference type="ARBA" id="ARBA00045136"/>
    </source>
</evidence>
<evidence type="ECO:0000256" key="10">
    <source>
        <dbReference type="ARBA" id="ARBA00023239"/>
    </source>
</evidence>
<sequence>RPHPPCSRCWGLPHWPLPWGDRRDTPTHCICSPEVSPSAPCPMKSASCWGNTYIILWPWAGLSLAGLVSAGWALYCRAPTRLLSRLWGVLTGLALPRWLQRPLLSLYVWAFSVNMAEAAEEDLSGYRSLGELFRRPLKPWVRPIAPHDMVSPADGCIVHLGRVRRSGLEQVKGVTYSLESFLGRGLSPWWHRGHRLYQCIIYLAPGDYHRFHSPTNWHIRHSRHFPGSLMSVSPSVVRWIPGLFCHNERVVLSGEWAHGFFSLTAVGATNVGSIRIYCDQDLRTNCARHVQGCYHDVSYLAWAGPSGVPAPKGAGLGEFNLGSTIVLLFQGPRRFGFRTSAGCRVRVGQALGSL</sequence>
<feature type="transmembrane region" description="Helical" evidence="15">
    <location>
        <begin position="53"/>
        <end position="75"/>
    </location>
</feature>
<evidence type="ECO:0000256" key="4">
    <source>
        <dbReference type="ARBA" id="ARBA00012243"/>
    </source>
</evidence>
<comment type="cofactor">
    <cofactor evidence="1">
        <name>pyruvate</name>
        <dbReference type="ChEBI" id="CHEBI:15361"/>
    </cofactor>
</comment>
<evidence type="ECO:0000256" key="12">
    <source>
        <dbReference type="ARBA" id="ARBA00023317"/>
    </source>
</evidence>
<keyword evidence="7" id="KW-0210">Decarboxylase</keyword>
<comment type="function">
    <text evidence="14">Catalyzes the formation of phosphatidylethanolamine (PtdEtn) from phosphatidylserine (PtdSer). Plays a central role in phospholipid metabolism and in the interorganelle trafficking of phosphatidylserine. May be involved in lipid droplet biogenesis at the endoplasmic reticulum membrane.</text>
</comment>
<dbReference type="GO" id="GO:0005739">
    <property type="term" value="C:mitochondrion"/>
    <property type="evidence" value="ECO:0007669"/>
    <property type="project" value="TreeGrafter"/>
</dbReference>
<keyword evidence="6" id="KW-0551">Lipid droplet</keyword>
<dbReference type="PANTHER" id="PTHR10067:SF20">
    <property type="entry name" value="PHOSPHATIDYLSERINE DECARBOXYLASE PROENZYME, MITOCHONDRIAL"/>
    <property type="match status" value="1"/>
</dbReference>
<dbReference type="EC" id="4.1.1.65" evidence="4"/>
<keyword evidence="15" id="KW-0472">Membrane</keyword>
<evidence type="ECO:0000256" key="1">
    <source>
        <dbReference type="ARBA" id="ARBA00001928"/>
    </source>
</evidence>
<keyword evidence="12" id="KW-0670">Pyruvate</keyword>
<dbReference type="InterPro" id="IPR003817">
    <property type="entry name" value="PS_Dcarbxylase"/>
</dbReference>
<keyword evidence="11" id="KW-1208">Phospholipid metabolism</keyword>
<evidence type="ECO:0000313" key="16">
    <source>
        <dbReference type="Ensembl" id="ENSCABP00000004611.1"/>
    </source>
</evidence>
<keyword evidence="17" id="KW-1185">Reference proteome</keyword>
<evidence type="ECO:0000313" key="17">
    <source>
        <dbReference type="Proteomes" id="UP000694404"/>
    </source>
</evidence>
<dbReference type="GeneTree" id="ENSGT00390000013484"/>
<evidence type="ECO:0000256" key="8">
    <source>
        <dbReference type="ARBA" id="ARBA00023098"/>
    </source>
</evidence>
<dbReference type="Ensembl" id="ENSCABT00000005003.1">
    <property type="protein sequence ID" value="ENSCABP00000004611.1"/>
    <property type="gene ID" value="ENSCABG00000003467.1"/>
</dbReference>
<comment type="pathway">
    <text evidence="13">Phospholipid metabolism; phosphatidylethanolamine biosynthesis.</text>
</comment>
<proteinExistence type="predicted"/>
<evidence type="ECO:0000256" key="6">
    <source>
        <dbReference type="ARBA" id="ARBA00022677"/>
    </source>
</evidence>
<dbReference type="OMA" id="WFEHGST"/>
<reference evidence="16" key="2">
    <citation type="submission" date="2025-09" db="UniProtKB">
        <authorList>
            <consortium name="Ensembl"/>
        </authorList>
    </citation>
    <scope>IDENTIFICATION</scope>
</reference>
<evidence type="ECO:0000256" key="2">
    <source>
        <dbReference type="ARBA" id="ARBA00004502"/>
    </source>
</evidence>
<dbReference type="Pfam" id="PF02666">
    <property type="entry name" value="PS_Dcarbxylase"/>
    <property type="match status" value="1"/>
</dbReference>
<organism evidence="16 17">
    <name type="scientific">Chelonoidis abingdonii</name>
    <name type="common">Abingdon island giant tortoise</name>
    <name type="synonym">Testudo abingdonii</name>
    <dbReference type="NCBI Taxonomy" id="106734"/>
    <lineage>
        <taxon>Eukaryota</taxon>
        <taxon>Metazoa</taxon>
        <taxon>Chordata</taxon>
        <taxon>Craniata</taxon>
        <taxon>Vertebrata</taxon>
        <taxon>Euteleostomi</taxon>
        <taxon>Archelosauria</taxon>
        <taxon>Testudinata</taxon>
        <taxon>Testudines</taxon>
        <taxon>Cryptodira</taxon>
        <taxon>Durocryptodira</taxon>
        <taxon>Testudinoidea</taxon>
        <taxon>Testudinidae</taxon>
        <taxon>Chelonoidis</taxon>
    </lineage>
</organism>
<evidence type="ECO:0000256" key="13">
    <source>
        <dbReference type="ARBA" id="ARBA00024326"/>
    </source>
</evidence>
<keyword evidence="8" id="KW-0443">Lipid metabolism</keyword>
<keyword evidence="5" id="KW-0444">Lipid biosynthesis</keyword>
<dbReference type="Proteomes" id="UP000694404">
    <property type="component" value="Unplaced"/>
</dbReference>
<dbReference type="AlphaFoldDB" id="A0A8C0G7J4"/>
<evidence type="ECO:0000256" key="5">
    <source>
        <dbReference type="ARBA" id="ARBA00022516"/>
    </source>
</evidence>
<keyword evidence="9" id="KW-0594">Phospholipid biosynthesis</keyword>
<protein>
    <recommendedName>
        <fullName evidence="4">phosphatidylserine decarboxylase</fullName>
        <ecNumber evidence="4">4.1.1.65</ecNumber>
    </recommendedName>
</protein>
<comment type="pathway">
    <text evidence="3">Lipid metabolism.</text>
</comment>
<comment type="subcellular location">
    <subcellularLocation>
        <location evidence="2">Lipid droplet</location>
    </subcellularLocation>
</comment>
<keyword evidence="15" id="KW-1133">Transmembrane helix</keyword>
<keyword evidence="15" id="KW-0812">Transmembrane</keyword>
<evidence type="ECO:0000256" key="9">
    <source>
        <dbReference type="ARBA" id="ARBA00023209"/>
    </source>
</evidence>